<dbReference type="EMBL" id="QDDL01000012">
    <property type="protein sequence ID" value="PVZ64496.1"/>
    <property type="molecule type" value="Genomic_DNA"/>
</dbReference>
<comment type="caution">
    <text evidence="1">The sequence shown here is derived from an EMBL/GenBank/DDBJ whole genome shotgun (WGS) entry which is preliminary data.</text>
</comment>
<evidence type="ECO:0008006" key="3">
    <source>
        <dbReference type="Google" id="ProtNLM"/>
    </source>
</evidence>
<organism evidence="1 2">
    <name type="scientific">Pelagibaculum spongiae</name>
    <dbReference type="NCBI Taxonomy" id="2080658"/>
    <lineage>
        <taxon>Bacteria</taxon>
        <taxon>Pseudomonadati</taxon>
        <taxon>Pseudomonadota</taxon>
        <taxon>Gammaproteobacteria</taxon>
        <taxon>Oceanospirillales</taxon>
        <taxon>Pelagibaculum</taxon>
    </lineage>
</organism>
<name>A0A2V1GRZ4_9GAMM</name>
<keyword evidence="2" id="KW-1185">Reference proteome</keyword>
<dbReference type="Proteomes" id="UP000244906">
    <property type="component" value="Unassembled WGS sequence"/>
</dbReference>
<reference evidence="1 2" key="1">
    <citation type="submission" date="2018-04" db="EMBL/GenBank/DDBJ databases">
        <title>Thalassorhabdus spongiae gen. nov., sp. nov., isolated from a marine sponge in South-West Iceland.</title>
        <authorList>
            <person name="Knobloch S."/>
            <person name="Daussin A."/>
            <person name="Johannsson R."/>
            <person name="Marteinsson V.T."/>
        </authorList>
    </citation>
    <scope>NUCLEOTIDE SEQUENCE [LARGE SCALE GENOMIC DNA]</scope>
    <source>
        <strain evidence="1 2">Hp12</strain>
    </source>
</reference>
<gene>
    <name evidence="1" type="ORF">DC094_19475</name>
</gene>
<protein>
    <recommendedName>
        <fullName evidence="3">SMI1/KNR4 family protein</fullName>
    </recommendedName>
</protein>
<dbReference type="OrthoDB" id="6047269at2"/>
<evidence type="ECO:0000313" key="1">
    <source>
        <dbReference type="EMBL" id="PVZ64496.1"/>
    </source>
</evidence>
<proteinExistence type="predicted"/>
<dbReference type="RefSeq" id="WP_116688800.1">
    <property type="nucleotide sequence ID" value="NZ_CAWNYD010000012.1"/>
</dbReference>
<dbReference type="AlphaFoldDB" id="A0A2V1GRZ4"/>
<evidence type="ECO:0000313" key="2">
    <source>
        <dbReference type="Proteomes" id="UP000244906"/>
    </source>
</evidence>
<accession>A0A2V1GRZ4</accession>
<sequence length="231" mass="26873">MKSTFDIDALKPYAANIDIVHDYERISSIPDSWKEILNHAKNGKPDMVASYWKKIIPELSGVYEYFKDNLIDIQLVSVEKGEYKNYSLIYCLWSKDKDEVLYYEARNPAASLINDSLRPYIDYLPENLLSFYSFHDGWREVVTMAMGLEPLSEIHPLSDDDWGILDELENINIDLSRAFSFFSDATGDYLCIEFKPSEDHDSAHIWSAHNKPRENVNFWGYLDAWTVIGFE</sequence>